<dbReference type="PRINTS" id="PR00455">
    <property type="entry name" value="HTHTETR"/>
</dbReference>
<dbReference type="Gene3D" id="1.10.357.10">
    <property type="entry name" value="Tetracycline Repressor, domain 2"/>
    <property type="match status" value="1"/>
</dbReference>
<evidence type="ECO:0000259" key="5">
    <source>
        <dbReference type="PROSITE" id="PS50977"/>
    </source>
</evidence>
<evidence type="ECO:0000256" key="3">
    <source>
        <dbReference type="ARBA" id="ARBA00023163"/>
    </source>
</evidence>
<organism evidence="6 7">
    <name type="scientific">Streptomyces pini</name>
    <dbReference type="NCBI Taxonomy" id="1520580"/>
    <lineage>
        <taxon>Bacteria</taxon>
        <taxon>Bacillati</taxon>
        <taxon>Actinomycetota</taxon>
        <taxon>Actinomycetes</taxon>
        <taxon>Kitasatosporales</taxon>
        <taxon>Streptomycetaceae</taxon>
        <taxon>Streptomyces</taxon>
    </lineage>
</organism>
<dbReference type="InterPro" id="IPR001647">
    <property type="entry name" value="HTH_TetR"/>
</dbReference>
<dbReference type="GO" id="GO:0000976">
    <property type="term" value="F:transcription cis-regulatory region binding"/>
    <property type="evidence" value="ECO:0007669"/>
    <property type="project" value="TreeGrafter"/>
</dbReference>
<protein>
    <submittedName>
        <fullName evidence="6">Transcriptional regulator, TetR family</fullName>
    </submittedName>
</protein>
<dbReference type="InterPro" id="IPR009057">
    <property type="entry name" value="Homeodomain-like_sf"/>
</dbReference>
<dbReference type="AlphaFoldDB" id="A0A1I3XRA2"/>
<dbReference type="PROSITE" id="PS50977">
    <property type="entry name" value="HTH_TETR_2"/>
    <property type="match status" value="1"/>
</dbReference>
<feature type="DNA-binding region" description="H-T-H motif" evidence="4">
    <location>
        <begin position="44"/>
        <end position="63"/>
    </location>
</feature>
<dbReference type="InterPro" id="IPR050109">
    <property type="entry name" value="HTH-type_TetR-like_transc_reg"/>
</dbReference>
<keyword evidence="3" id="KW-0804">Transcription</keyword>
<dbReference type="SUPFAM" id="SSF46689">
    <property type="entry name" value="Homeodomain-like"/>
    <property type="match status" value="1"/>
</dbReference>
<feature type="domain" description="HTH tetR-type" evidence="5">
    <location>
        <begin position="21"/>
        <end position="81"/>
    </location>
</feature>
<reference evidence="7" key="1">
    <citation type="submission" date="2016-10" db="EMBL/GenBank/DDBJ databases">
        <authorList>
            <person name="Varghese N."/>
            <person name="Submissions S."/>
        </authorList>
    </citation>
    <scope>NUCLEOTIDE SEQUENCE [LARGE SCALE GENOMIC DNA]</scope>
    <source>
        <strain evidence="7">PL19</strain>
    </source>
</reference>
<dbReference type="PANTHER" id="PTHR30055:SF234">
    <property type="entry name" value="HTH-TYPE TRANSCRIPTIONAL REGULATOR BETI"/>
    <property type="match status" value="1"/>
</dbReference>
<dbReference type="Pfam" id="PF14278">
    <property type="entry name" value="TetR_C_8"/>
    <property type="match status" value="1"/>
</dbReference>
<evidence type="ECO:0000256" key="1">
    <source>
        <dbReference type="ARBA" id="ARBA00023015"/>
    </source>
</evidence>
<keyword evidence="2 4" id="KW-0238">DNA-binding</keyword>
<dbReference type="Pfam" id="PF00440">
    <property type="entry name" value="TetR_N"/>
    <property type="match status" value="1"/>
</dbReference>
<dbReference type="GO" id="GO:0003700">
    <property type="term" value="F:DNA-binding transcription factor activity"/>
    <property type="evidence" value="ECO:0007669"/>
    <property type="project" value="TreeGrafter"/>
</dbReference>
<proteinExistence type="predicted"/>
<dbReference type="EMBL" id="FOSG01000004">
    <property type="protein sequence ID" value="SFK22060.1"/>
    <property type="molecule type" value="Genomic_DNA"/>
</dbReference>
<accession>A0A1I3XRA2</accession>
<keyword evidence="7" id="KW-1185">Reference proteome</keyword>
<dbReference type="Proteomes" id="UP000198928">
    <property type="component" value="Unassembled WGS sequence"/>
</dbReference>
<gene>
    <name evidence="6" type="ORF">SAMN05192584_104296</name>
</gene>
<evidence type="ECO:0000313" key="7">
    <source>
        <dbReference type="Proteomes" id="UP000198928"/>
    </source>
</evidence>
<sequence length="210" mass="22643">MLAGMPKQRTLPADRVDPRVLRTRALLREAALAIAAERDVESMTIADIAERATVNRATVYQHYRDRDALLLDAMEEEVGRLARAAARCPLTHPAQCTPGELAELFRHVETNATLYRRMLGPGGSARFVNRLRELLAEEVAAQLGAVGDDGDGSGATALLELRAHYLAGAFVGVFTRWVTMTGGPTAEQAAEEVWGLLRGTSPGRGAADLP</sequence>
<evidence type="ECO:0000256" key="4">
    <source>
        <dbReference type="PROSITE-ProRule" id="PRU00335"/>
    </source>
</evidence>
<evidence type="ECO:0000256" key="2">
    <source>
        <dbReference type="ARBA" id="ARBA00023125"/>
    </source>
</evidence>
<evidence type="ECO:0000313" key="6">
    <source>
        <dbReference type="EMBL" id="SFK22060.1"/>
    </source>
</evidence>
<dbReference type="InterPro" id="IPR039532">
    <property type="entry name" value="TetR_C_Firmicutes"/>
</dbReference>
<dbReference type="PANTHER" id="PTHR30055">
    <property type="entry name" value="HTH-TYPE TRANSCRIPTIONAL REGULATOR RUTR"/>
    <property type="match status" value="1"/>
</dbReference>
<name>A0A1I3XRA2_9ACTN</name>
<keyword evidence="1" id="KW-0805">Transcription regulation</keyword>